<name>A0A2R6AUN0_9ARCH</name>
<feature type="transmembrane region" description="Helical" evidence="1">
    <location>
        <begin position="318"/>
        <end position="337"/>
    </location>
</feature>
<feature type="transmembrane region" description="Helical" evidence="1">
    <location>
        <begin position="144"/>
        <end position="166"/>
    </location>
</feature>
<feature type="transmembrane region" description="Helical" evidence="1">
    <location>
        <begin position="456"/>
        <end position="481"/>
    </location>
</feature>
<evidence type="ECO:0000313" key="3">
    <source>
        <dbReference type="Proteomes" id="UP000240322"/>
    </source>
</evidence>
<dbReference type="Pfam" id="PF09847">
    <property type="entry name" value="12TM_1"/>
    <property type="match status" value="1"/>
</dbReference>
<keyword evidence="1" id="KW-0472">Membrane</keyword>
<feature type="transmembrane region" description="Helical" evidence="1">
    <location>
        <begin position="61"/>
        <end position="81"/>
    </location>
</feature>
<sequence>MAWFGLDRIGVVHLDKPAKGRALVDNLYKEIVFQSYVASRLTGLPTAQVNRLIRNGLRSKYVVTGVYGFIFVLIMFATLTMSADGRLIFPIEAFIWVFLLVFLPTLQLSYGASAGGQIREMLDTLPMTRAQIERLSARAILKTIDAPLAVAFSVLILGGVLVGPLFTLSSVLGGVSSLSVAMLAILLLMRTFRKFNTTSRFGSVLRMVVVVPAIFVWVLTGYVANLKVVATSPTMIYTPILNLVGVSAGKMSAIYLALIYTLILGVVGYKSFLSASTLLLSPLVSTPQKAGRFKIKVRSQLASIVVTDLRQVVRSPRLIGFFVTPLVFVTILVYDLYFGGAVSRIGFNFVYLQDIVPFVFAISYMPYVLYLSELRGYSYFKILPVRNSMNVLSKMLTTLIVFFGLGSIMAYAAYLPLHSVSVFAAVYSLGLPLAASVLLTTVYFNYSINKMSMGVAGTLTSILFTVLNIIVLGIPVGFYYAGALLGAPPLMRVAYLCVASTVELIALLIVETRVKP</sequence>
<feature type="transmembrane region" description="Helical" evidence="1">
    <location>
        <begin position="493"/>
        <end position="510"/>
    </location>
</feature>
<keyword evidence="1" id="KW-1133">Transmembrane helix</keyword>
<feature type="transmembrane region" description="Helical" evidence="1">
    <location>
        <begin position="93"/>
        <end position="112"/>
    </location>
</feature>
<dbReference type="Proteomes" id="UP000240322">
    <property type="component" value="Unassembled WGS sequence"/>
</dbReference>
<dbReference type="EMBL" id="NEXE01000076">
    <property type="protein sequence ID" value="PSN90043.1"/>
    <property type="molecule type" value="Genomic_DNA"/>
</dbReference>
<proteinExistence type="predicted"/>
<feature type="transmembrane region" description="Helical" evidence="1">
    <location>
        <begin position="244"/>
        <end position="269"/>
    </location>
</feature>
<keyword evidence="1" id="KW-0812">Transmembrane</keyword>
<feature type="transmembrane region" description="Helical" evidence="1">
    <location>
        <begin position="420"/>
        <end position="444"/>
    </location>
</feature>
<feature type="transmembrane region" description="Helical" evidence="1">
    <location>
        <begin position="349"/>
        <end position="370"/>
    </location>
</feature>
<reference evidence="2 3" key="1">
    <citation type="submission" date="2017-04" db="EMBL/GenBank/DDBJ databases">
        <title>Novel microbial lineages endemic to geothermal iron-oxide mats fill important gaps in the evolutionary history of Archaea.</title>
        <authorList>
            <person name="Jay Z.J."/>
            <person name="Beam J.P."/>
            <person name="Dlakic M."/>
            <person name="Rusch D.B."/>
            <person name="Kozubal M.A."/>
            <person name="Inskeep W.P."/>
        </authorList>
    </citation>
    <scope>NUCLEOTIDE SEQUENCE [LARGE SCALE GENOMIC DNA]</scope>
    <source>
        <strain evidence="2">OSP_D</strain>
    </source>
</reference>
<protein>
    <submittedName>
        <fullName evidence="2">Uncharacterized protein</fullName>
    </submittedName>
</protein>
<organism evidence="2 3">
    <name type="scientific">Candidatus Marsarchaeota G2 archaeon OSP_D</name>
    <dbReference type="NCBI Taxonomy" id="1978157"/>
    <lineage>
        <taxon>Archaea</taxon>
        <taxon>Candidatus Marsarchaeota</taxon>
        <taxon>Candidatus Marsarchaeota group 2</taxon>
    </lineage>
</organism>
<accession>A0A2R6AUN0</accession>
<dbReference type="AlphaFoldDB" id="A0A2R6AUN0"/>
<dbReference type="InterPro" id="IPR018646">
    <property type="entry name" value="12TM_1"/>
</dbReference>
<evidence type="ECO:0000313" key="2">
    <source>
        <dbReference type="EMBL" id="PSN90043.1"/>
    </source>
</evidence>
<comment type="caution">
    <text evidence="2">The sequence shown here is derived from an EMBL/GenBank/DDBJ whole genome shotgun (WGS) entry which is preliminary data.</text>
</comment>
<feature type="transmembrane region" description="Helical" evidence="1">
    <location>
        <begin position="204"/>
        <end position="224"/>
    </location>
</feature>
<evidence type="ECO:0000256" key="1">
    <source>
        <dbReference type="SAM" id="Phobius"/>
    </source>
</evidence>
<gene>
    <name evidence="2" type="ORF">B9Q03_07680</name>
</gene>
<feature type="transmembrane region" description="Helical" evidence="1">
    <location>
        <begin position="172"/>
        <end position="192"/>
    </location>
</feature>
<feature type="transmembrane region" description="Helical" evidence="1">
    <location>
        <begin position="391"/>
        <end position="414"/>
    </location>
</feature>